<dbReference type="InterPro" id="IPR028098">
    <property type="entry name" value="Glyco_trans_4-like_N"/>
</dbReference>
<keyword evidence="16" id="KW-0539">Nucleus</keyword>
<keyword evidence="11" id="KW-0256">Endoplasmic reticulum</keyword>
<dbReference type="Pfam" id="PF02732">
    <property type="entry name" value="ERCC4"/>
    <property type="match status" value="1"/>
</dbReference>
<keyword evidence="7" id="KW-0328">Glycosyltransferase</keyword>
<dbReference type="EMBL" id="JAJTJA010000007">
    <property type="protein sequence ID" value="KAH8696349.1"/>
    <property type="molecule type" value="Genomic_DNA"/>
</dbReference>
<dbReference type="Gene3D" id="3.40.50.2000">
    <property type="entry name" value="Glycogen Phosphorylase B"/>
    <property type="match status" value="2"/>
</dbReference>
<dbReference type="InterPro" id="IPR027054">
    <property type="entry name" value="ALG2"/>
</dbReference>
<dbReference type="InterPro" id="IPR042530">
    <property type="entry name" value="EME1/EME2_C"/>
</dbReference>
<dbReference type="Pfam" id="PF00534">
    <property type="entry name" value="Glycos_transf_1"/>
    <property type="match status" value="1"/>
</dbReference>
<dbReference type="RefSeq" id="XP_046071287.1">
    <property type="nucleotide sequence ID" value="XM_046211370.1"/>
</dbReference>
<dbReference type="GO" id="GO:0004518">
    <property type="term" value="F:nuclease activity"/>
    <property type="evidence" value="ECO:0007669"/>
    <property type="project" value="InterPro"/>
</dbReference>
<dbReference type="InterPro" id="IPR001296">
    <property type="entry name" value="Glyco_trans_1"/>
</dbReference>
<comment type="subcellular location">
    <subcellularLocation>
        <location evidence="3">Endoplasmic reticulum membrane</location>
    </subcellularLocation>
    <subcellularLocation>
        <location evidence="2">Nucleus</location>
    </subcellularLocation>
</comment>
<dbReference type="GO" id="GO:0005789">
    <property type="term" value="C:endoplasmic reticulum membrane"/>
    <property type="evidence" value="ECO:0007669"/>
    <property type="project" value="UniProtKB-SubCell"/>
</dbReference>
<keyword evidence="17" id="KW-0469">Meiosis</keyword>
<feature type="region of interest" description="Disordered" evidence="24">
    <location>
        <begin position="735"/>
        <end position="754"/>
    </location>
</feature>
<dbReference type="AlphaFoldDB" id="A0AAD4PXF8"/>
<dbReference type="CDD" id="cd20085">
    <property type="entry name" value="XPF_nuclease_Mms4"/>
    <property type="match status" value="1"/>
</dbReference>
<evidence type="ECO:0000256" key="5">
    <source>
        <dbReference type="ARBA" id="ARBA00011969"/>
    </source>
</evidence>
<dbReference type="GO" id="GO:0102704">
    <property type="term" value="F:GDP-Man:Man(2)GlcNAc(2)-PP-Dol alpha-1,6-mannosyltransferase activity"/>
    <property type="evidence" value="ECO:0007669"/>
    <property type="project" value="UniProtKB-EC"/>
</dbReference>
<evidence type="ECO:0000256" key="15">
    <source>
        <dbReference type="ARBA" id="ARBA00023204"/>
    </source>
</evidence>
<evidence type="ECO:0000256" key="9">
    <source>
        <dbReference type="ARBA" id="ARBA00022692"/>
    </source>
</evidence>
<keyword evidence="10" id="KW-0227">DNA damage</keyword>
<dbReference type="PANTHER" id="PTHR45918">
    <property type="entry name" value="ALPHA-1,3/1,6-MANNOSYLTRANSFERASE ALG2"/>
    <property type="match status" value="1"/>
</dbReference>
<evidence type="ECO:0000256" key="16">
    <source>
        <dbReference type="ARBA" id="ARBA00023242"/>
    </source>
</evidence>
<feature type="compositionally biased region" description="Basic residues" evidence="24">
    <location>
        <begin position="1008"/>
        <end position="1017"/>
    </location>
</feature>
<evidence type="ECO:0000256" key="4">
    <source>
        <dbReference type="ARBA" id="ARBA00004922"/>
    </source>
</evidence>
<dbReference type="GO" id="GO:0004378">
    <property type="term" value="F:GDP-Man:Man(1)GlcNAc(2)-PP-Dol alpha-1,3-mannosyltransferase activity"/>
    <property type="evidence" value="ECO:0007669"/>
    <property type="project" value="UniProtKB-EC"/>
</dbReference>
<dbReference type="SMART" id="SM00891">
    <property type="entry name" value="ERCC4"/>
    <property type="match status" value="1"/>
</dbReference>
<dbReference type="InterPro" id="IPR006166">
    <property type="entry name" value="ERCC4_domain"/>
</dbReference>
<comment type="catalytic activity">
    <reaction evidence="22">
        <text>a beta-D-Man-(1-&gt;4)-beta-D-GlcNAc-(1-&gt;4)-alpha-D-GlcNAc-diphospho-di-trans,poly-cis-dolichol + GDP-alpha-D-mannose = an alpha-D-Man-(1-&gt;3)-beta-D-Man-(1-&gt;4)-beta-D-GlcNAc-(1-&gt;4)-alpha-D-GlcNAc-diphospho-di-trans,poly-cis-dolichol + GDP + H(+)</text>
        <dbReference type="Rhea" id="RHEA:29515"/>
        <dbReference type="Rhea" id="RHEA-COMP:19511"/>
        <dbReference type="Rhea" id="RHEA-COMP:19513"/>
        <dbReference type="ChEBI" id="CHEBI:15378"/>
        <dbReference type="ChEBI" id="CHEBI:57527"/>
        <dbReference type="ChEBI" id="CHEBI:58189"/>
        <dbReference type="ChEBI" id="CHEBI:58472"/>
        <dbReference type="ChEBI" id="CHEBI:132510"/>
        <dbReference type="EC" id="2.4.1.132"/>
    </reaction>
    <physiologicalReaction direction="left-to-right" evidence="22">
        <dbReference type="Rhea" id="RHEA:29516"/>
    </physiologicalReaction>
</comment>
<dbReference type="GeneID" id="70241657"/>
<evidence type="ECO:0000256" key="11">
    <source>
        <dbReference type="ARBA" id="ARBA00022824"/>
    </source>
</evidence>
<evidence type="ECO:0000313" key="27">
    <source>
        <dbReference type="Proteomes" id="UP001201262"/>
    </source>
</evidence>
<evidence type="ECO:0000256" key="6">
    <source>
        <dbReference type="ARBA" id="ARBA00012649"/>
    </source>
</evidence>
<dbReference type="GO" id="GO:0006281">
    <property type="term" value="P:DNA repair"/>
    <property type="evidence" value="ECO:0007669"/>
    <property type="project" value="UniProtKB-KW"/>
</dbReference>
<evidence type="ECO:0000256" key="21">
    <source>
        <dbReference type="ARBA" id="ARBA00032874"/>
    </source>
</evidence>
<dbReference type="GO" id="GO:0003677">
    <property type="term" value="F:DNA binding"/>
    <property type="evidence" value="ECO:0007669"/>
    <property type="project" value="InterPro"/>
</dbReference>
<evidence type="ECO:0000256" key="23">
    <source>
        <dbReference type="ARBA" id="ARBA00045104"/>
    </source>
</evidence>
<evidence type="ECO:0000256" key="17">
    <source>
        <dbReference type="ARBA" id="ARBA00023254"/>
    </source>
</evidence>
<dbReference type="GO" id="GO:0006310">
    <property type="term" value="P:DNA recombination"/>
    <property type="evidence" value="ECO:0007669"/>
    <property type="project" value="UniProtKB-KW"/>
</dbReference>
<evidence type="ECO:0000256" key="8">
    <source>
        <dbReference type="ARBA" id="ARBA00022679"/>
    </source>
</evidence>
<evidence type="ECO:0000256" key="24">
    <source>
        <dbReference type="SAM" id="MobiDB-lite"/>
    </source>
</evidence>
<comment type="catalytic activity">
    <reaction evidence="23">
        <text>an alpha-D-Man-(1-&gt;3)-beta-D-Man-(1-&gt;4)-beta-D-GlcNAc-(1-&gt;4)-alpha-D-GlcNAc-diphospho-di-trans,poly-cis-dolichol + GDP-alpha-D-mannose = an alpha-D-Man-(1-&gt;3)-[alpha-D-Man-(1-&gt;6)]-beta-D-Man-(1-&gt;4)-beta-D-GlcNAc-(1-&gt;4)-alpha-D-GlcNAc-diphospho-di-trans,poly-cis-dolichol + GDP + H(+)</text>
        <dbReference type="Rhea" id="RHEA:29519"/>
        <dbReference type="Rhea" id="RHEA-COMP:19513"/>
        <dbReference type="Rhea" id="RHEA-COMP:19515"/>
        <dbReference type="ChEBI" id="CHEBI:15378"/>
        <dbReference type="ChEBI" id="CHEBI:57527"/>
        <dbReference type="ChEBI" id="CHEBI:58189"/>
        <dbReference type="ChEBI" id="CHEBI:132510"/>
        <dbReference type="ChEBI" id="CHEBI:132511"/>
        <dbReference type="EC" id="2.4.1.257"/>
    </reaction>
    <physiologicalReaction direction="left-to-right" evidence="23">
        <dbReference type="Rhea" id="RHEA:29520"/>
    </physiologicalReaction>
</comment>
<dbReference type="GO" id="GO:0005634">
    <property type="term" value="C:nucleus"/>
    <property type="evidence" value="ECO:0007669"/>
    <property type="project" value="UniProtKB-SubCell"/>
</dbReference>
<gene>
    <name evidence="26" type="ORF">BGW36DRAFT_297637</name>
</gene>
<feature type="domain" description="ERCC4" evidence="25">
    <location>
        <begin position="847"/>
        <end position="1133"/>
    </location>
</feature>
<protein>
    <recommendedName>
        <fullName evidence="18">Asparagine-linked glycosylation protein 2</fullName>
        <ecNumber evidence="6">2.4.1.132</ecNumber>
        <ecNumber evidence="5">2.4.1.257</ecNumber>
    </recommendedName>
    <alternativeName>
        <fullName evidence="19">GDP-Man:Man(1)GlcNAc(2)-PP-Dol alpha-1,3-mannosyltransferase</fullName>
    </alternativeName>
    <alternativeName>
        <fullName evidence="21">GDP-Man:Man(1)GlcNAc(2)-PP-dolichol mannosyltransferase</fullName>
    </alternativeName>
    <alternativeName>
        <fullName evidence="20">GDP-Man:Man(2)GlcNAc(2)-PP-Dol alpha-1,6-mannosyltransferase</fullName>
    </alternativeName>
</protein>
<keyword evidence="27" id="KW-1185">Reference proteome</keyword>
<proteinExistence type="predicted"/>
<sequence length="1180" mass="132992">MPSNVIIIHPDLGIGGAERLIIDVALALQNRGHQVTIYTSHRDESHCFEEARDGTLDVRVRGNTVFPALLFGRFHLLMAMLRQLHLTISVLTEMGRTDKKRNSSRDGLDFQDDIFIIDQLPACVPILKLFGERFASHGIQNNNHNRYKQRILFYCHFPDQLLARRNEANSVLRLFKNAYRYPLDWFEGCAISASDKVVANSNFTRGVVKHVFGETHRLGDVSIVYPCVDTKEGPVRISKPVIEQGSLWGGKKIVLSINRFERKKGTDLAIRAYHGLSVEARKGTRLVIAGGYDNRVLENVQYHRELDDLALGFGLQTATSKTVISALSIPDSIDVLFLLSVPSAFRDTLLHNSKLLLYTPVNEHFGIVPVEAMHAGLPVLASNTGGPLESIVEGETGWLRDTKHINEWTAIMEKVLLEMTEQDFENMARNGVERVESEFSLHALEDKLEGEIRGMLGAERRPFAAAAELWKMFFAFLFSGIALAFFLRYLVLDKSTLARLNCCKKRQQGKMPVVIDLIDSSSPPPSTQPRPLGVRRSPATRPPSSPNFLSDNFDSSVFVYDDPGQKQQQNERFAKTRRITPELDDKFQLPNDSSLFTFSDDIHVNSPALPPLPPPLQSSVSRNNDRSAQKDIPTGKTCHWDGYESDPVVFTSSAPERTTATERQKSRIAKNKTTATITIDDDGIEEFSDPFVWRDEGSDKILDDPRQKQQWRRQPALKRGYSDRTASLLASLSDNIGKAGSTSSEKPRIGSRGLKRRDNFDLDLVSDILEEPEKATKPKRKPKLNLNEKEARAKERAAAKARLEREKEAEKERKRLQKEEKAKEKQLAADIAEVNKLKTHKKETVAEIIVDMSTTFEETGVGNQVAEYMKHLGVDYTFFQSTIPNVVKWRRKKNANYNEEAGFWEPCPVYVASENYVLSTLSAQEFVDMLVDPSSGDATEDSETLEHHVLKLKSAYSNCKLIYLINGLSAWIRKNQNSRNRAFQAEVLRQVNDADMLGDAHQNNKDHGNKRRRKKTKKPEDSPPVDDDIIEDALLQLQVTHNCIIYHTTTSTETAEWIKNFSEHISTVPYRHAQMAQHDGAAFCMETGQVKTGEDKLDTFVKMLQEINRVTAPMAYGIIAKYPSVVDLLKGMKHHGPTLLEDVRKSANKNGALTDSRIGPAASKRLYKVFMGLDEESADI</sequence>
<dbReference type="Gene3D" id="3.40.50.10130">
    <property type="match status" value="1"/>
</dbReference>
<feature type="region of interest" description="Disordered" evidence="24">
    <location>
        <begin position="697"/>
        <end position="722"/>
    </location>
</feature>
<evidence type="ECO:0000256" key="12">
    <source>
        <dbReference type="ARBA" id="ARBA00022989"/>
    </source>
</evidence>
<dbReference type="GO" id="GO:0061982">
    <property type="term" value="P:meiosis I cell cycle process"/>
    <property type="evidence" value="ECO:0007669"/>
    <property type="project" value="UniProtKB-ARBA"/>
</dbReference>
<evidence type="ECO:0000313" key="26">
    <source>
        <dbReference type="EMBL" id="KAH8696349.1"/>
    </source>
</evidence>
<dbReference type="FunFam" id="1.10.150.670:FF:000004">
    <property type="entry name" value="Crossover junction endonuclease EME1"/>
    <property type="match status" value="1"/>
</dbReference>
<keyword evidence="9" id="KW-0812">Transmembrane</keyword>
<evidence type="ECO:0000256" key="22">
    <source>
        <dbReference type="ARBA" id="ARBA00045103"/>
    </source>
</evidence>
<dbReference type="EC" id="2.4.1.257" evidence="5"/>
<dbReference type="Pfam" id="PF21292">
    <property type="entry name" value="EME1-MUS81_C"/>
    <property type="match status" value="1"/>
</dbReference>
<evidence type="ECO:0000256" key="18">
    <source>
        <dbReference type="ARBA" id="ARBA00030746"/>
    </source>
</evidence>
<dbReference type="Proteomes" id="UP001201262">
    <property type="component" value="Unassembled WGS sequence"/>
</dbReference>
<dbReference type="EC" id="2.4.1.132" evidence="6"/>
<feature type="compositionally biased region" description="Basic and acidic residues" evidence="24">
    <location>
        <begin position="697"/>
        <end position="707"/>
    </location>
</feature>
<evidence type="ECO:0000256" key="2">
    <source>
        <dbReference type="ARBA" id="ARBA00004123"/>
    </source>
</evidence>
<dbReference type="Pfam" id="PF13439">
    <property type="entry name" value="Glyco_transf_4"/>
    <property type="match status" value="1"/>
</dbReference>
<comment type="caution">
    <text evidence="26">The sequence shown here is derived from an EMBL/GenBank/DDBJ whole genome shotgun (WGS) entry which is preliminary data.</text>
</comment>
<feature type="region of interest" description="Disordered" evidence="24">
    <location>
        <begin position="517"/>
        <end position="550"/>
    </location>
</feature>
<feature type="region of interest" description="Disordered" evidence="24">
    <location>
        <begin position="771"/>
        <end position="822"/>
    </location>
</feature>
<evidence type="ECO:0000256" key="1">
    <source>
        <dbReference type="ARBA" id="ARBA00003142"/>
    </source>
</evidence>
<keyword evidence="12" id="KW-1133">Transmembrane helix</keyword>
<feature type="region of interest" description="Disordered" evidence="24">
    <location>
        <begin position="994"/>
        <end position="1027"/>
    </location>
</feature>
<keyword evidence="8" id="KW-0808">Transferase</keyword>
<evidence type="ECO:0000256" key="10">
    <source>
        <dbReference type="ARBA" id="ARBA00022763"/>
    </source>
</evidence>
<name>A0AAD4PXF8_9EURO</name>
<feature type="region of interest" description="Disordered" evidence="24">
    <location>
        <begin position="606"/>
        <end position="638"/>
    </location>
</feature>
<evidence type="ECO:0000256" key="20">
    <source>
        <dbReference type="ARBA" id="ARBA00032333"/>
    </source>
</evidence>
<evidence type="ECO:0000256" key="14">
    <source>
        <dbReference type="ARBA" id="ARBA00023172"/>
    </source>
</evidence>
<keyword evidence="15" id="KW-0234">DNA repair</keyword>
<keyword evidence="13" id="KW-0472">Membrane</keyword>
<feature type="compositionally biased region" description="Polar residues" evidence="24">
    <location>
        <begin position="735"/>
        <end position="744"/>
    </location>
</feature>
<feature type="compositionally biased region" description="Basic and acidic residues" evidence="24">
    <location>
        <begin position="786"/>
        <end position="822"/>
    </location>
</feature>
<evidence type="ECO:0000256" key="7">
    <source>
        <dbReference type="ARBA" id="ARBA00022676"/>
    </source>
</evidence>
<evidence type="ECO:0000256" key="13">
    <source>
        <dbReference type="ARBA" id="ARBA00023136"/>
    </source>
</evidence>
<reference evidence="26" key="1">
    <citation type="submission" date="2021-12" db="EMBL/GenBank/DDBJ databases">
        <title>Convergent genome expansion in fungi linked to evolution of root-endophyte symbiosis.</title>
        <authorList>
            <consortium name="DOE Joint Genome Institute"/>
            <person name="Ke Y.-H."/>
            <person name="Bonito G."/>
            <person name="Liao H.-L."/>
            <person name="Looney B."/>
            <person name="Rojas-Flechas A."/>
            <person name="Nash J."/>
            <person name="Hameed K."/>
            <person name="Schadt C."/>
            <person name="Martin F."/>
            <person name="Crous P.W."/>
            <person name="Miettinen O."/>
            <person name="Magnuson J.K."/>
            <person name="Labbe J."/>
            <person name="Jacobson D."/>
            <person name="Doktycz M.J."/>
            <person name="Veneault-Fourrey C."/>
            <person name="Kuo A."/>
            <person name="Mondo S."/>
            <person name="Calhoun S."/>
            <person name="Riley R."/>
            <person name="Ohm R."/>
            <person name="LaButti K."/>
            <person name="Andreopoulos B."/>
            <person name="Pangilinan J."/>
            <person name="Nolan M."/>
            <person name="Tritt A."/>
            <person name="Clum A."/>
            <person name="Lipzen A."/>
            <person name="Daum C."/>
            <person name="Barry K."/>
            <person name="Grigoriev I.V."/>
            <person name="Vilgalys R."/>
        </authorList>
    </citation>
    <scope>NUCLEOTIDE SEQUENCE</scope>
    <source>
        <strain evidence="26">PMI_201</strain>
    </source>
</reference>
<organism evidence="26 27">
    <name type="scientific">Talaromyces proteolyticus</name>
    <dbReference type="NCBI Taxonomy" id="1131652"/>
    <lineage>
        <taxon>Eukaryota</taxon>
        <taxon>Fungi</taxon>
        <taxon>Dikarya</taxon>
        <taxon>Ascomycota</taxon>
        <taxon>Pezizomycotina</taxon>
        <taxon>Eurotiomycetes</taxon>
        <taxon>Eurotiomycetidae</taxon>
        <taxon>Eurotiales</taxon>
        <taxon>Trichocomaceae</taxon>
        <taxon>Talaromyces</taxon>
        <taxon>Talaromyces sect. Bacilispori</taxon>
    </lineage>
</organism>
<dbReference type="CDD" id="cd03805">
    <property type="entry name" value="GT4_ALG2-like"/>
    <property type="match status" value="1"/>
</dbReference>
<dbReference type="InterPro" id="IPR047521">
    <property type="entry name" value="XPF_nuclease_EME1_ascomycetes"/>
</dbReference>
<dbReference type="Gene3D" id="1.10.150.670">
    <property type="entry name" value="Crossover junction endonuclease EME1, DNA-binding domain"/>
    <property type="match status" value="1"/>
</dbReference>
<comment type="pathway">
    <text evidence="4">Protein modification; protein glycosylation.</text>
</comment>
<dbReference type="PANTHER" id="PTHR45918:SF1">
    <property type="entry name" value="ALPHA-1,3_1,6-MANNOSYLTRANSFERASE ALG2"/>
    <property type="match status" value="1"/>
</dbReference>
<comment type="function">
    <text evidence="1">Mannosylates Man(2)GlcNAc(2)-dolichol diphosphate and Man(1)GlcNAc(2)-dolichol diphosphate to form Man(3)GlcNAc(2)-dolichol diphosphate.</text>
</comment>
<evidence type="ECO:0000259" key="25">
    <source>
        <dbReference type="SMART" id="SM00891"/>
    </source>
</evidence>
<evidence type="ECO:0000256" key="3">
    <source>
        <dbReference type="ARBA" id="ARBA00004586"/>
    </source>
</evidence>
<keyword evidence="14" id="KW-0233">DNA recombination</keyword>
<evidence type="ECO:0000256" key="19">
    <source>
        <dbReference type="ARBA" id="ARBA00032047"/>
    </source>
</evidence>
<accession>A0AAD4PXF8</accession>
<dbReference type="SUPFAM" id="SSF53756">
    <property type="entry name" value="UDP-Glycosyltransferase/glycogen phosphorylase"/>
    <property type="match status" value="1"/>
</dbReference>